<dbReference type="PANTHER" id="PTHR34982:SF1">
    <property type="entry name" value="FLAGELLAR ASSEMBLY PROTEIN FLIH"/>
    <property type="match status" value="1"/>
</dbReference>
<dbReference type="GO" id="GO:0009288">
    <property type="term" value="C:bacterial-type flagellum"/>
    <property type="evidence" value="ECO:0007669"/>
    <property type="project" value="InterPro"/>
</dbReference>
<dbReference type="InterPro" id="IPR018035">
    <property type="entry name" value="Flagellar_FliH/T3SS_HrpE"/>
</dbReference>
<evidence type="ECO:0000256" key="4">
    <source>
        <dbReference type="ARBA" id="ARBA00016507"/>
    </source>
</evidence>
<keyword evidence="12" id="KW-0969">Cilium</keyword>
<protein>
    <recommendedName>
        <fullName evidence="4">Flagellar assembly protein FliH</fullName>
    </recommendedName>
</protein>
<dbReference type="EMBL" id="SDKK01000003">
    <property type="protein sequence ID" value="TYC61285.1"/>
    <property type="molecule type" value="Genomic_DNA"/>
</dbReference>
<comment type="caution">
    <text evidence="12">The sequence shown here is derived from an EMBL/GenBank/DDBJ whole genome shotgun (WGS) entry which is preliminary data.</text>
</comment>
<keyword evidence="12" id="KW-0282">Flagellum</keyword>
<evidence type="ECO:0000256" key="9">
    <source>
        <dbReference type="ARBA" id="ARBA00023225"/>
    </source>
</evidence>
<keyword evidence="7" id="KW-1005">Bacterial flagellum biogenesis</keyword>
<proteinExistence type="inferred from homology"/>
<dbReference type="GO" id="GO:0071973">
    <property type="term" value="P:bacterial-type flagellum-dependent cell motility"/>
    <property type="evidence" value="ECO:0007669"/>
    <property type="project" value="InterPro"/>
</dbReference>
<keyword evidence="6" id="KW-0963">Cytoplasm</keyword>
<dbReference type="InterPro" id="IPR000563">
    <property type="entry name" value="Flag_FliH"/>
</dbReference>
<dbReference type="Proteomes" id="UP000389128">
    <property type="component" value="Unassembled WGS sequence"/>
</dbReference>
<evidence type="ECO:0000256" key="1">
    <source>
        <dbReference type="ARBA" id="ARBA00003041"/>
    </source>
</evidence>
<evidence type="ECO:0000256" key="10">
    <source>
        <dbReference type="SAM" id="MobiDB-lite"/>
    </source>
</evidence>
<comment type="function">
    <text evidence="1">Needed for flagellar regrowth and assembly.</text>
</comment>
<dbReference type="GO" id="GO:0044781">
    <property type="term" value="P:bacterial-type flagellum organization"/>
    <property type="evidence" value="ECO:0007669"/>
    <property type="project" value="UniProtKB-KW"/>
</dbReference>
<feature type="region of interest" description="Disordered" evidence="10">
    <location>
        <begin position="17"/>
        <end position="36"/>
    </location>
</feature>
<evidence type="ECO:0000256" key="7">
    <source>
        <dbReference type="ARBA" id="ARBA00022795"/>
    </source>
</evidence>
<dbReference type="PRINTS" id="PR01003">
    <property type="entry name" value="FLGFLIH"/>
</dbReference>
<evidence type="ECO:0000259" key="11">
    <source>
        <dbReference type="Pfam" id="PF02108"/>
    </source>
</evidence>
<evidence type="ECO:0000256" key="8">
    <source>
        <dbReference type="ARBA" id="ARBA00022927"/>
    </source>
</evidence>
<evidence type="ECO:0000256" key="5">
    <source>
        <dbReference type="ARBA" id="ARBA00022448"/>
    </source>
</evidence>
<gene>
    <name evidence="12" type="ORF">ETQ85_04315</name>
</gene>
<evidence type="ECO:0000313" key="13">
    <source>
        <dbReference type="Proteomes" id="UP000389128"/>
    </source>
</evidence>
<accession>A0A6C2D6Q1</accession>
<evidence type="ECO:0000256" key="3">
    <source>
        <dbReference type="ARBA" id="ARBA00006602"/>
    </source>
</evidence>
<dbReference type="InterPro" id="IPR038495">
    <property type="entry name" value="ATPase_E_C"/>
</dbReference>
<keyword evidence="12" id="KW-0966">Cell projection</keyword>
<evidence type="ECO:0000256" key="2">
    <source>
        <dbReference type="ARBA" id="ARBA00004496"/>
    </source>
</evidence>
<feature type="domain" description="Flagellar assembly protein FliH/Type III secretion system HrpE" evidence="11">
    <location>
        <begin position="99"/>
        <end position="222"/>
    </location>
</feature>
<dbReference type="PANTHER" id="PTHR34982">
    <property type="entry name" value="YOP PROTEINS TRANSLOCATION PROTEIN L"/>
    <property type="match status" value="1"/>
</dbReference>
<evidence type="ECO:0000256" key="6">
    <source>
        <dbReference type="ARBA" id="ARBA00022490"/>
    </source>
</evidence>
<dbReference type="GO" id="GO:0015031">
    <property type="term" value="P:protein transport"/>
    <property type="evidence" value="ECO:0007669"/>
    <property type="project" value="UniProtKB-KW"/>
</dbReference>
<dbReference type="GO" id="GO:0003774">
    <property type="term" value="F:cytoskeletal motor activity"/>
    <property type="evidence" value="ECO:0007669"/>
    <property type="project" value="InterPro"/>
</dbReference>
<dbReference type="Gene3D" id="3.30.2320.30">
    <property type="entry name" value="ATP synthase, E subunit, C-terminal"/>
    <property type="match status" value="1"/>
</dbReference>
<dbReference type="RefSeq" id="WP_148577820.1">
    <property type="nucleotide sequence ID" value="NZ_JAVEUW010000041.1"/>
</dbReference>
<comment type="subcellular location">
    <subcellularLocation>
        <location evidence="2">Cytoplasm</location>
    </subcellularLocation>
</comment>
<dbReference type="Pfam" id="PF02108">
    <property type="entry name" value="FliH"/>
    <property type="match status" value="1"/>
</dbReference>
<organism evidence="12 13">
    <name type="scientific">Zoogloea oleivorans</name>
    <dbReference type="NCBI Taxonomy" id="1552750"/>
    <lineage>
        <taxon>Bacteria</taxon>
        <taxon>Pseudomonadati</taxon>
        <taxon>Pseudomonadota</taxon>
        <taxon>Betaproteobacteria</taxon>
        <taxon>Rhodocyclales</taxon>
        <taxon>Zoogloeaceae</taxon>
        <taxon>Zoogloea</taxon>
    </lineage>
</organism>
<dbReference type="InterPro" id="IPR051472">
    <property type="entry name" value="T3SS_Stator/FliH"/>
</dbReference>
<keyword evidence="5" id="KW-0813">Transport</keyword>
<name>A0A6C2D6Q1_9RHOO</name>
<keyword evidence="9" id="KW-1006">Bacterial flagellum protein export</keyword>
<reference evidence="12 13" key="1">
    <citation type="submission" date="2019-01" db="EMBL/GenBank/DDBJ databases">
        <title>Zoogloea oleivorans genome sequencing and assembly.</title>
        <authorList>
            <person name="Tancsics A."/>
            <person name="Farkas M."/>
            <person name="Kriszt B."/>
            <person name="Maroti G."/>
            <person name="Horvath B."/>
        </authorList>
    </citation>
    <scope>NUCLEOTIDE SEQUENCE [LARGE SCALE GENOMIC DNA]</scope>
    <source>
        <strain evidence="12 13">Buc</strain>
    </source>
</reference>
<dbReference type="GO" id="GO:0005829">
    <property type="term" value="C:cytosol"/>
    <property type="evidence" value="ECO:0007669"/>
    <property type="project" value="TreeGrafter"/>
</dbReference>
<evidence type="ECO:0000313" key="12">
    <source>
        <dbReference type="EMBL" id="TYC61285.1"/>
    </source>
</evidence>
<sequence>MTMNRHQAVGAYQRWAPPSFDAPAASPVPSPAPVVEIEPEPEQPTIEEVFTPEEPLPLPEPSAHIHLPTADDIERIHDEARKEGYAAGYEEGTARGRMEAMQFHSLVEGLENSMTSLDREVADEILALATELARQMVRQTLNGRPEAVVDLIREALLQLPQNHALIHLNPEDAEMVKEYLGEQLSHAGHRLVEDVTITRGGVRIDASGSQIDATVQTRWRRIMDNLGRNISWDGDGA</sequence>
<keyword evidence="8" id="KW-0653">Protein transport</keyword>
<comment type="similarity">
    <text evidence="3">Belongs to the FliH family.</text>
</comment>
<dbReference type="AlphaFoldDB" id="A0A6C2D6Q1"/>
<dbReference type="OrthoDB" id="5296952at2"/>
<dbReference type="SUPFAM" id="SSF160527">
    <property type="entry name" value="V-type ATPase subunit E-like"/>
    <property type="match status" value="1"/>
</dbReference>
<keyword evidence="13" id="KW-1185">Reference proteome</keyword>